<sequence>MKKIKMTKCRFCGGTEFITGYQNFYGAVYSADSILRSTSLYHTICRDCGSVVRTYVKDPEKLIKKKDRKSSQGEE</sequence>
<accession>A0A1H6HNM0</accession>
<gene>
    <name evidence="1" type="ORF">SAMN02910265_00106</name>
</gene>
<reference evidence="1 2" key="1">
    <citation type="submission" date="2016-10" db="EMBL/GenBank/DDBJ databases">
        <authorList>
            <person name="de Groot N.N."/>
        </authorList>
    </citation>
    <scope>NUCLEOTIDE SEQUENCE [LARGE SCALE GENOMIC DNA]</scope>
    <source>
        <strain evidence="1 2">YAD2003</strain>
    </source>
</reference>
<dbReference type="AlphaFoldDB" id="A0A1H6HNM0"/>
<dbReference type="RefSeq" id="WP_081348062.1">
    <property type="nucleotide sequence ID" value="NZ_FNWV01000001.1"/>
</dbReference>
<dbReference type="Proteomes" id="UP000183190">
    <property type="component" value="Unassembled WGS sequence"/>
</dbReference>
<proteinExistence type="predicted"/>
<evidence type="ECO:0000313" key="2">
    <source>
        <dbReference type="Proteomes" id="UP000183190"/>
    </source>
</evidence>
<dbReference type="OrthoDB" id="1822642at2"/>
<protein>
    <recommendedName>
        <fullName evidence="3">Transcription initiation factor TFIIIB</fullName>
    </recommendedName>
</protein>
<name>A0A1H6HNM0_RUMFL</name>
<evidence type="ECO:0008006" key="3">
    <source>
        <dbReference type="Google" id="ProtNLM"/>
    </source>
</evidence>
<evidence type="ECO:0000313" key="1">
    <source>
        <dbReference type="EMBL" id="SEH37351.1"/>
    </source>
</evidence>
<dbReference type="EMBL" id="FNWV01000001">
    <property type="protein sequence ID" value="SEH37351.1"/>
    <property type="molecule type" value="Genomic_DNA"/>
</dbReference>
<organism evidence="1 2">
    <name type="scientific">Ruminococcus flavefaciens</name>
    <dbReference type="NCBI Taxonomy" id="1265"/>
    <lineage>
        <taxon>Bacteria</taxon>
        <taxon>Bacillati</taxon>
        <taxon>Bacillota</taxon>
        <taxon>Clostridia</taxon>
        <taxon>Eubacteriales</taxon>
        <taxon>Oscillospiraceae</taxon>
        <taxon>Ruminococcus</taxon>
    </lineage>
</organism>